<dbReference type="Proteomes" id="UP000223777">
    <property type="component" value="Unassembled WGS sequence"/>
</dbReference>
<comment type="caution">
    <text evidence="1">The sequence shown here is derived from an EMBL/GenBank/DDBJ whole genome shotgun (WGS) entry which is preliminary data.</text>
</comment>
<gene>
    <name evidence="1" type="ORF">CN984_12585</name>
</gene>
<dbReference type="EMBL" id="NUIL01000015">
    <property type="protein sequence ID" value="PGO29254.1"/>
    <property type="molecule type" value="Genomic_DNA"/>
</dbReference>
<reference evidence="1 2" key="1">
    <citation type="submission" date="2017-09" db="EMBL/GenBank/DDBJ databases">
        <title>Large-scale bioinformatics analysis of Bacillus genomes uncovers conserved roles of natural products in bacterial physiology.</title>
        <authorList>
            <consortium name="Agbiome Team Llc"/>
            <person name="Bleich R.M."/>
            <person name="Grubbs K.J."/>
            <person name="Santa Maria K.C."/>
            <person name="Allen S.E."/>
            <person name="Farag S."/>
            <person name="Shank E.A."/>
            <person name="Bowers A."/>
        </authorList>
    </citation>
    <scope>NUCLEOTIDE SEQUENCE [LARGE SCALE GENOMIC DNA]</scope>
    <source>
        <strain evidence="1 2">AFS050027</strain>
    </source>
</reference>
<proteinExistence type="predicted"/>
<protein>
    <submittedName>
        <fullName evidence="1">Uncharacterized protein</fullName>
    </submittedName>
</protein>
<dbReference type="RefSeq" id="WP_097883486.1">
    <property type="nucleotide sequence ID" value="NZ_NUIL01000015.1"/>
</dbReference>
<name>A0A2A7FNJ2_BACCE</name>
<evidence type="ECO:0000313" key="2">
    <source>
        <dbReference type="Proteomes" id="UP000223777"/>
    </source>
</evidence>
<organism evidence="1 2">
    <name type="scientific">Bacillus cereus</name>
    <dbReference type="NCBI Taxonomy" id="1396"/>
    <lineage>
        <taxon>Bacteria</taxon>
        <taxon>Bacillati</taxon>
        <taxon>Bacillota</taxon>
        <taxon>Bacilli</taxon>
        <taxon>Bacillales</taxon>
        <taxon>Bacillaceae</taxon>
        <taxon>Bacillus</taxon>
        <taxon>Bacillus cereus group</taxon>
    </lineage>
</organism>
<evidence type="ECO:0000313" key="1">
    <source>
        <dbReference type="EMBL" id="PGO29254.1"/>
    </source>
</evidence>
<accession>A0A2A7FNJ2</accession>
<sequence>MDAKKLARLQKIVALHNDSYERYLNSSLMDEVGDMEWKACYEQGLKLIMREIGEMEEARLVAVNIFYLFVEKKSWFTIPNRDARGEHFRGLFVKGLDKLGIKYHATGYSYDCMEFTL</sequence>
<dbReference type="AlphaFoldDB" id="A0A2A7FNJ2"/>